<protein>
    <recommendedName>
        <fullName evidence="3">Phospholipid scramblase</fullName>
    </recommendedName>
</protein>
<keyword evidence="2" id="KW-1185">Reference proteome</keyword>
<dbReference type="Proteomes" id="UP000013827">
    <property type="component" value="Unassembled WGS sequence"/>
</dbReference>
<evidence type="ECO:0008006" key="3">
    <source>
        <dbReference type="Google" id="ProtNLM"/>
    </source>
</evidence>
<organism evidence="1 2">
    <name type="scientific">Emiliania huxleyi (strain CCMP1516)</name>
    <dbReference type="NCBI Taxonomy" id="280463"/>
    <lineage>
        <taxon>Eukaryota</taxon>
        <taxon>Haptista</taxon>
        <taxon>Haptophyta</taxon>
        <taxon>Prymnesiophyceae</taxon>
        <taxon>Isochrysidales</taxon>
        <taxon>Noelaerhabdaceae</taxon>
        <taxon>Emiliania</taxon>
    </lineage>
</organism>
<dbReference type="KEGG" id="ehx:EMIHUDRAFT_98658"/>
<reference evidence="1" key="2">
    <citation type="submission" date="2024-10" db="UniProtKB">
        <authorList>
            <consortium name="EnsemblProtists"/>
        </authorList>
    </citation>
    <scope>IDENTIFICATION</scope>
</reference>
<dbReference type="RefSeq" id="XP_005786682.1">
    <property type="nucleotide sequence ID" value="XM_005786625.1"/>
</dbReference>
<dbReference type="AlphaFoldDB" id="A0A0D3KER8"/>
<sequence>MLSKVRQVLGGGRAPPRLFTASTRSTGRCRLVWRLAAAVLADGGFGHARVRRADEQEEMAQMQPTSMAMAVPVAVAAPTAGRSQEEMVSLFGGLDGIEVAVRSDQHDSEGTYQFLSQVFQQQSTLMNPFGIATATRGSFSIKSTAEGNPEIATLCVATGDRFRGDMAAAIVLPDNTVLAQWSRSSRPTMISSGETDLPVSVFGAPYGKMQTSKWGMGHSYVDASGKGVRPRSHGCFQCKTYWCIASFCLFFPTCSIASIAIICCVMPGVPGLYDLKTTPDGPSVGLLKLWQQGGDISESSKIKLEITPGTDAQTRTAAALAALFMIADIFIDPPKGGNHGGGGAPHAAEMDR</sequence>
<name>A0A0D3KER8_EMIH1</name>
<evidence type="ECO:0000313" key="1">
    <source>
        <dbReference type="EnsemblProtists" id="EOD34253"/>
    </source>
</evidence>
<dbReference type="GeneID" id="17279524"/>
<dbReference type="PaxDb" id="2903-EOD34253"/>
<reference evidence="2" key="1">
    <citation type="journal article" date="2013" name="Nature">
        <title>Pan genome of the phytoplankton Emiliania underpins its global distribution.</title>
        <authorList>
            <person name="Read B.A."/>
            <person name="Kegel J."/>
            <person name="Klute M.J."/>
            <person name="Kuo A."/>
            <person name="Lefebvre S.C."/>
            <person name="Maumus F."/>
            <person name="Mayer C."/>
            <person name="Miller J."/>
            <person name="Monier A."/>
            <person name="Salamov A."/>
            <person name="Young J."/>
            <person name="Aguilar M."/>
            <person name="Claverie J.M."/>
            <person name="Frickenhaus S."/>
            <person name="Gonzalez K."/>
            <person name="Herman E.K."/>
            <person name="Lin Y.C."/>
            <person name="Napier J."/>
            <person name="Ogata H."/>
            <person name="Sarno A.F."/>
            <person name="Shmutz J."/>
            <person name="Schroeder D."/>
            <person name="de Vargas C."/>
            <person name="Verret F."/>
            <person name="von Dassow P."/>
            <person name="Valentin K."/>
            <person name="Van de Peer Y."/>
            <person name="Wheeler G."/>
            <person name="Dacks J.B."/>
            <person name="Delwiche C.F."/>
            <person name="Dyhrman S.T."/>
            <person name="Glockner G."/>
            <person name="John U."/>
            <person name="Richards T."/>
            <person name="Worden A.Z."/>
            <person name="Zhang X."/>
            <person name="Grigoriev I.V."/>
            <person name="Allen A.E."/>
            <person name="Bidle K."/>
            <person name="Borodovsky M."/>
            <person name="Bowler C."/>
            <person name="Brownlee C."/>
            <person name="Cock J.M."/>
            <person name="Elias M."/>
            <person name="Gladyshev V.N."/>
            <person name="Groth M."/>
            <person name="Guda C."/>
            <person name="Hadaegh A."/>
            <person name="Iglesias-Rodriguez M.D."/>
            <person name="Jenkins J."/>
            <person name="Jones B.M."/>
            <person name="Lawson T."/>
            <person name="Leese F."/>
            <person name="Lindquist E."/>
            <person name="Lobanov A."/>
            <person name="Lomsadze A."/>
            <person name="Malik S.B."/>
            <person name="Marsh M.E."/>
            <person name="Mackinder L."/>
            <person name="Mock T."/>
            <person name="Mueller-Roeber B."/>
            <person name="Pagarete A."/>
            <person name="Parker M."/>
            <person name="Probert I."/>
            <person name="Quesneville H."/>
            <person name="Raines C."/>
            <person name="Rensing S.A."/>
            <person name="Riano-Pachon D.M."/>
            <person name="Richier S."/>
            <person name="Rokitta S."/>
            <person name="Shiraiwa Y."/>
            <person name="Soanes D.M."/>
            <person name="van der Giezen M."/>
            <person name="Wahlund T.M."/>
            <person name="Williams B."/>
            <person name="Wilson W."/>
            <person name="Wolfe G."/>
            <person name="Wurch L.L."/>
        </authorList>
    </citation>
    <scope>NUCLEOTIDE SEQUENCE</scope>
</reference>
<accession>A0A0D3KER8</accession>
<dbReference type="HOGENOM" id="CLU_788554_0_0_1"/>
<evidence type="ECO:0000313" key="2">
    <source>
        <dbReference type="Proteomes" id="UP000013827"/>
    </source>
</evidence>
<dbReference type="EnsemblProtists" id="EOD34253">
    <property type="protein sequence ID" value="EOD34253"/>
    <property type="gene ID" value="EMIHUDRAFT_98658"/>
</dbReference>
<proteinExistence type="predicted"/>